<name>A0A3L8P5X3_9ACTN</name>
<protein>
    <submittedName>
        <fullName evidence="2">Uncharacterized protein</fullName>
    </submittedName>
</protein>
<reference evidence="2 3" key="1">
    <citation type="submission" date="2018-10" db="EMBL/GenBank/DDBJ databases">
        <title>Marmoricola sp. 4Q3S-7 whole genome shotgun sequence.</title>
        <authorList>
            <person name="Li F."/>
        </authorList>
    </citation>
    <scope>NUCLEOTIDE SEQUENCE [LARGE SCALE GENOMIC DNA]</scope>
    <source>
        <strain evidence="2 3">4Q3S-7</strain>
    </source>
</reference>
<evidence type="ECO:0000256" key="1">
    <source>
        <dbReference type="SAM" id="MobiDB-lite"/>
    </source>
</evidence>
<accession>A0A3L8P5X3</accession>
<dbReference type="Proteomes" id="UP000281708">
    <property type="component" value="Unassembled WGS sequence"/>
</dbReference>
<dbReference type="RefSeq" id="WP_121805833.1">
    <property type="nucleotide sequence ID" value="NZ_RDBE01000006.1"/>
</dbReference>
<comment type="caution">
    <text evidence="2">The sequence shown here is derived from an EMBL/GenBank/DDBJ whole genome shotgun (WGS) entry which is preliminary data.</text>
</comment>
<organism evidence="2 3">
    <name type="scientific">Nocardioides mangrovicus</name>
    <dbReference type="NCBI Taxonomy" id="2478913"/>
    <lineage>
        <taxon>Bacteria</taxon>
        <taxon>Bacillati</taxon>
        <taxon>Actinomycetota</taxon>
        <taxon>Actinomycetes</taxon>
        <taxon>Propionibacteriales</taxon>
        <taxon>Nocardioidaceae</taxon>
        <taxon>Nocardioides</taxon>
    </lineage>
</organism>
<sequence>MSDDEPEVTEHLSEDLSGGMGTSSERVGKVRGSQEPATSGEVPTFTDDAPSPDAAPEQSAAHTHLDENPPDPPNKRHDSRLHGYPSAPDERGEGRKGT</sequence>
<dbReference type="AlphaFoldDB" id="A0A3L8P5X3"/>
<proteinExistence type="predicted"/>
<feature type="region of interest" description="Disordered" evidence="1">
    <location>
        <begin position="1"/>
        <end position="98"/>
    </location>
</feature>
<keyword evidence="3" id="KW-1185">Reference proteome</keyword>
<evidence type="ECO:0000313" key="3">
    <source>
        <dbReference type="Proteomes" id="UP000281708"/>
    </source>
</evidence>
<dbReference type="EMBL" id="RDBE01000006">
    <property type="protein sequence ID" value="RLV50069.1"/>
    <property type="molecule type" value="Genomic_DNA"/>
</dbReference>
<gene>
    <name evidence="2" type="ORF">D9V37_09425</name>
</gene>
<evidence type="ECO:0000313" key="2">
    <source>
        <dbReference type="EMBL" id="RLV50069.1"/>
    </source>
</evidence>
<feature type="compositionally biased region" description="Basic and acidic residues" evidence="1">
    <location>
        <begin position="88"/>
        <end position="98"/>
    </location>
</feature>